<keyword evidence="1" id="KW-0812">Transmembrane</keyword>
<feature type="transmembrane region" description="Helical" evidence="1">
    <location>
        <begin position="60"/>
        <end position="81"/>
    </location>
</feature>
<evidence type="ECO:0000313" key="3">
    <source>
        <dbReference type="Proteomes" id="UP000005237"/>
    </source>
</evidence>
<evidence type="ECO:0000256" key="1">
    <source>
        <dbReference type="SAM" id="Phobius"/>
    </source>
</evidence>
<reference evidence="2" key="2">
    <citation type="submission" date="2022-06" db="UniProtKB">
        <authorList>
            <consortium name="EnsemblMetazoa"/>
        </authorList>
    </citation>
    <scope>IDENTIFICATION</scope>
    <source>
        <strain evidence="2">DF5081</strain>
    </source>
</reference>
<organism evidence="2 3">
    <name type="scientific">Caenorhabditis japonica</name>
    <dbReference type="NCBI Taxonomy" id="281687"/>
    <lineage>
        <taxon>Eukaryota</taxon>
        <taxon>Metazoa</taxon>
        <taxon>Ecdysozoa</taxon>
        <taxon>Nematoda</taxon>
        <taxon>Chromadorea</taxon>
        <taxon>Rhabditida</taxon>
        <taxon>Rhabditina</taxon>
        <taxon>Rhabditomorpha</taxon>
        <taxon>Rhabditoidea</taxon>
        <taxon>Rhabditidae</taxon>
        <taxon>Peloderinae</taxon>
        <taxon>Caenorhabditis</taxon>
    </lineage>
</organism>
<reference evidence="3" key="1">
    <citation type="submission" date="2010-08" db="EMBL/GenBank/DDBJ databases">
        <authorList>
            <consortium name="Caenorhabditis japonica Sequencing Consortium"/>
            <person name="Wilson R.K."/>
        </authorList>
    </citation>
    <scope>NUCLEOTIDE SEQUENCE [LARGE SCALE GENOMIC DNA]</scope>
    <source>
        <strain evidence="3">DF5081</strain>
    </source>
</reference>
<feature type="transmembrane region" description="Helical" evidence="1">
    <location>
        <begin position="193"/>
        <end position="210"/>
    </location>
</feature>
<sequence length="318" mass="36198">METLKTCSVSSHRPENLQIRQMKNDRNYWYVLLVLGALAILNAVVCTLSKPNELLQSETVIVVVNVLSFCICISCAFADLGNLAIKTFGRRNHTGFLSNFISEDEVDTRNHLFVYNCLDLAICVIAACISHKLIVNRIDASPNAHLTDSRRFQGYGVALIMMTVTGIVNHMWQRMIMVNHKQAIFLDMHTIDEFSWLSINLATGIFVFLSSRSNQIVQSASFVLSGATIYPCFFYAWLDYRLVGYQESYGVIHEKKTVMTRRDATRVNLTAMNKLIFLGFSVFFLIISLSLVNVNLYALFTEQFYKIFHSSEQKVSSY</sequence>
<protein>
    <submittedName>
        <fullName evidence="2">Uncharacterized protein</fullName>
    </submittedName>
</protein>
<feature type="transmembrane region" description="Helical" evidence="1">
    <location>
        <begin position="154"/>
        <end position="172"/>
    </location>
</feature>
<dbReference type="Proteomes" id="UP000005237">
    <property type="component" value="Unassembled WGS sequence"/>
</dbReference>
<feature type="transmembrane region" description="Helical" evidence="1">
    <location>
        <begin position="216"/>
        <end position="238"/>
    </location>
</feature>
<keyword evidence="1" id="KW-1133">Transmembrane helix</keyword>
<keyword evidence="1" id="KW-0472">Membrane</keyword>
<dbReference type="EnsemblMetazoa" id="CJA39352a.1">
    <property type="protein sequence ID" value="CJA39352a.1"/>
    <property type="gene ID" value="WBGene00215199"/>
</dbReference>
<accession>A0A8R1ERA8</accession>
<feature type="transmembrane region" description="Helical" evidence="1">
    <location>
        <begin position="275"/>
        <end position="300"/>
    </location>
</feature>
<dbReference type="AlphaFoldDB" id="A0A8R1ERA8"/>
<keyword evidence="3" id="KW-1185">Reference proteome</keyword>
<proteinExistence type="predicted"/>
<name>A0A8R1ERA8_CAEJA</name>
<evidence type="ECO:0000313" key="2">
    <source>
        <dbReference type="EnsemblMetazoa" id="CJA39352a.1"/>
    </source>
</evidence>
<feature type="transmembrane region" description="Helical" evidence="1">
    <location>
        <begin position="28"/>
        <end position="48"/>
    </location>
</feature>
<feature type="transmembrane region" description="Helical" evidence="1">
    <location>
        <begin position="112"/>
        <end position="134"/>
    </location>
</feature>